<name>A0A1G4ML66_LACFM</name>
<dbReference type="InterPro" id="IPR000639">
    <property type="entry name" value="Epox_hydrolase-like"/>
</dbReference>
<dbReference type="SUPFAM" id="SSF53474">
    <property type="entry name" value="alpha/beta-Hydrolases"/>
    <property type="match status" value="1"/>
</dbReference>
<organism evidence="3 4">
    <name type="scientific">Lachancea fermentati</name>
    <name type="common">Zygosaccharomyces fermentati</name>
    <dbReference type="NCBI Taxonomy" id="4955"/>
    <lineage>
        <taxon>Eukaryota</taxon>
        <taxon>Fungi</taxon>
        <taxon>Dikarya</taxon>
        <taxon>Ascomycota</taxon>
        <taxon>Saccharomycotina</taxon>
        <taxon>Saccharomycetes</taxon>
        <taxon>Saccharomycetales</taxon>
        <taxon>Saccharomycetaceae</taxon>
        <taxon>Lachancea</taxon>
    </lineage>
</organism>
<dbReference type="PANTHER" id="PTHR42977:SF3">
    <property type="entry name" value="AB HYDROLASE-1 DOMAIN-CONTAINING PROTEIN"/>
    <property type="match status" value="1"/>
</dbReference>
<evidence type="ECO:0000256" key="1">
    <source>
        <dbReference type="ARBA" id="ARBA00022801"/>
    </source>
</evidence>
<sequence length="247" mass="28518">MFRNLIPLLASNFHVVAPDLPGFGFTTVDCHYEYTFDNLANTVHDFVSAVGLSKYIIYIFDYGSPVGLRLALKDPSAVNGIIVQNGNAYEEGLDDRFWAPLKSYWMKDKTDEECSRLLKDYVKNPENIMCQYLDGVEDPLKLDPSAYTLDIALFEKSKAPDIQVRLFYDYKHNVEMYPKFQEYFRTYKPSTIVLWGKNDRIFTPEGAMAYLKDIKTASLKFYDTGHFALETHVDNIAEDILEFFNNL</sequence>
<reference evidence="3 4" key="1">
    <citation type="submission" date="2016-03" db="EMBL/GenBank/DDBJ databases">
        <authorList>
            <person name="Devillers H."/>
        </authorList>
    </citation>
    <scope>NUCLEOTIDE SEQUENCE [LARGE SCALE GENOMIC DNA]</scope>
    <source>
        <strain evidence="3">CBS 6772</strain>
    </source>
</reference>
<dbReference type="OMA" id="MYVMDYG"/>
<keyword evidence="1" id="KW-0378">Hydrolase</keyword>
<dbReference type="EMBL" id="LT598491">
    <property type="protein sequence ID" value="SCW04628.1"/>
    <property type="molecule type" value="Genomic_DNA"/>
</dbReference>
<evidence type="ECO:0000259" key="2">
    <source>
        <dbReference type="Pfam" id="PF00561"/>
    </source>
</evidence>
<dbReference type="InterPro" id="IPR029058">
    <property type="entry name" value="AB_hydrolase_fold"/>
</dbReference>
<evidence type="ECO:0000313" key="4">
    <source>
        <dbReference type="Proteomes" id="UP000190831"/>
    </source>
</evidence>
<dbReference type="PANTHER" id="PTHR42977">
    <property type="entry name" value="HYDROLASE-RELATED"/>
    <property type="match status" value="1"/>
</dbReference>
<dbReference type="AlphaFoldDB" id="A0A1G4ML66"/>
<feature type="domain" description="AB hydrolase-1" evidence="2">
    <location>
        <begin position="1"/>
        <end position="232"/>
    </location>
</feature>
<dbReference type="Pfam" id="PF00561">
    <property type="entry name" value="Abhydrolase_1"/>
    <property type="match status" value="1"/>
</dbReference>
<dbReference type="OrthoDB" id="284184at2759"/>
<dbReference type="STRING" id="4955.A0A1G4ML66"/>
<evidence type="ECO:0000313" key="3">
    <source>
        <dbReference type="EMBL" id="SCW04628.1"/>
    </source>
</evidence>
<keyword evidence="4" id="KW-1185">Reference proteome</keyword>
<dbReference type="Gene3D" id="3.40.50.1820">
    <property type="entry name" value="alpha/beta hydrolase"/>
    <property type="match status" value="1"/>
</dbReference>
<dbReference type="PRINTS" id="PR00111">
    <property type="entry name" value="ABHYDROLASE"/>
</dbReference>
<dbReference type="Proteomes" id="UP000190831">
    <property type="component" value="Chromosome H"/>
</dbReference>
<dbReference type="PRINTS" id="PR00412">
    <property type="entry name" value="EPOXHYDRLASE"/>
</dbReference>
<accession>A0A1G4ML66</accession>
<proteinExistence type="predicted"/>
<dbReference type="InterPro" id="IPR000073">
    <property type="entry name" value="AB_hydrolase_1"/>
</dbReference>
<dbReference type="InterPro" id="IPR051340">
    <property type="entry name" value="Haloalkane_dehalogenase"/>
</dbReference>
<gene>
    <name evidence="3" type="ORF">LAFE_0H17744G</name>
</gene>
<protein>
    <submittedName>
        <fullName evidence="3">LAFE_0H17744g1_1</fullName>
    </submittedName>
</protein>
<dbReference type="GO" id="GO:0004301">
    <property type="term" value="F:epoxide hydrolase activity"/>
    <property type="evidence" value="ECO:0007669"/>
    <property type="project" value="TreeGrafter"/>
</dbReference>